<dbReference type="AlphaFoldDB" id="U9TMS4"/>
<proteinExistence type="predicted"/>
<dbReference type="HOGENOM" id="CLU_2905315_0_0_1"/>
<evidence type="ECO:0000313" key="1">
    <source>
        <dbReference type="EMBL" id="ESA04631.1"/>
    </source>
</evidence>
<protein>
    <submittedName>
        <fullName evidence="1">Uncharacterized protein</fullName>
    </submittedName>
</protein>
<sequence length="62" mass="7478">MDCYHLLSCQPENSILLLMNQFEFFGPHHRSYFTNCSFLRSHPLSLYYDTERLPEQHIRTSL</sequence>
<reference evidence="1" key="1">
    <citation type="submission" date="2013-07" db="EMBL/GenBank/DDBJ databases">
        <title>The genome of an arbuscular mycorrhizal fungus provides insights into the evolution of the oldest plant symbiosis.</title>
        <authorList>
            <consortium name="DOE Joint Genome Institute"/>
            <person name="Tisserant E."/>
            <person name="Malbreil M."/>
            <person name="Kuo A."/>
            <person name="Kohler A."/>
            <person name="Symeonidi A."/>
            <person name="Balestrini R."/>
            <person name="Charron P."/>
            <person name="Duensing N."/>
            <person name="Frei-dit-Frey N."/>
            <person name="Gianinazzi-Pearson V."/>
            <person name="Gilbert B."/>
            <person name="Handa Y."/>
            <person name="Hijri M."/>
            <person name="Kaul R."/>
            <person name="Kawaguchi M."/>
            <person name="Krajinski F."/>
            <person name="Lammers P."/>
            <person name="Lapierre D."/>
            <person name="Masclaux F.G."/>
            <person name="Murat C."/>
            <person name="Morin E."/>
            <person name="Ndikumana S."/>
            <person name="Pagni M."/>
            <person name="Petitpierre D."/>
            <person name="Requena N."/>
            <person name="Rosikiewicz P."/>
            <person name="Riley R."/>
            <person name="Saito K."/>
            <person name="San Clemente H."/>
            <person name="Shapiro H."/>
            <person name="van Tuinen D."/>
            <person name="Becard G."/>
            <person name="Bonfante P."/>
            <person name="Paszkowski U."/>
            <person name="Shachar-Hill Y."/>
            <person name="Young J.P."/>
            <person name="Sanders I.R."/>
            <person name="Henrissat B."/>
            <person name="Rensing S.A."/>
            <person name="Grigoriev I.V."/>
            <person name="Corradi N."/>
            <person name="Roux C."/>
            <person name="Martin F."/>
        </authorList>
    </citation>
    <scope>NUCLEOTIDE SEQUENCE</scope>
    <source>
        <strain evidence="1">DAOM 197198</strain>
    </source>
</reference>
<accession>U9TMS4</accession>
<organism evidence="1">
    <name type="scientific">Rhizophagus irregularis (strain DAOM 181602 / DAOM 197198 / MUCL 43194)</name>
    <name type="common">Arbuscular mycorrhizal fungus</name>
    <name type="synonym">Glomus intraradices</name>
    <dbReference type="NCBI Taxonomy" id="747089"/>
    <lineage>
        <taxon>Eukaryota</taxon>
        <taxon>Fungi</taxon>
        <taxon>Fungi incertae sedis</taxon>
        <taxon>Mucoromycota</taxon>
        <taxon>Glomeromycotina</taxon>
        <taxon>Glomeromycetes</taxon>
        <taxon>Glomerales</taxon>
        <taxon>Glomeraceae</taxon>
        <taxon>Rhizophagus</taxon>
    </lineage>
</organism>
<dbReference type="EMBL" id="KI294149">
    <property type="protein sequence ID" value="ESA04631.1"/>
    <property type="molecule type" value="Genomic_DNA"/>
</dbReference>
<gene>
    <name evidence="1" type="ORF">GLOINDRAFT_336149</name>
</gene>
<name>U9TMS4_RHIID</name>